<sequence>MRIKLLASFFFVCTFLSCDSDKDTAPAPEPVKTFDFSFRYDTSLEGAKDYELILSDKEGKVLLDTLIAFNANHNLRIKSADTKHNLTTILIDPTNNRYWMETFVQVNPHKWHLQYRYDGSRNPVEFEKAEITYTNIPFDRDFHFSSRLNGGYAGSLSSNTLELSFNRLLLRDQAYIMLPSHGKYLFTEITSSQTTVDFTKAGNTEKLKYSKPANITNFSTVLDGFTKAGDYTSRISLYSSSRIPYQEYDLQYPPSPNGFEDFNVTASYTDAGGYYHQYQQVGKSVPTEIDFAPTSDFSVTKQGFEDFAITFTDDKPSMYKTYWSVYETGLDLSWNIYSSPDKSSYQPKSFLEGLKSKKLTGVDFSALELKTVTSSKFEGYTYQEYLDLKANPGLYIYNAVKKSRWINKAF</sequence>
<dbReference type="Proteomes" id="UP001597374">
    <property type="component" value="Unassembled WGS sequence"/>
</dbReference>
<dbReference type="RefSeq" id="WP_250430511.1">
    <property type="nucleotide sequence ID" value="NZ_JALPRR010000003.1"/>
</dbReference>
<dbReference type="PROSITE" id="PS51257">
    <property type="entry name" value="PROKAR_LIPOPROTEIN"/>
    <property type="match status" value="1"/>
</dbReference>
<proteinExistence type="predicted"/>
<reference evidence="2" key="1">
    <citation type="journal article" date="2019" name="Int. J. Syst. Evol. Microbiol.">
        <title>The Global Catalogue of Microorganisms (GCM) 10K type strain sequencing project: providing services to taxonomists for standard genome sequencing and annotation.</title>
        <authorList>
            <consortium name="The Broad Institute Genomics Platform"/>
            <consortium name="The Broad Institute Genome Sequencing Center for Infectious Disease"/>
            <person name="Wu L."/>
            <person name="Ma J."/>
        </authorList>
    </citation>
    <scope>NUCLEOTIDE SEQUENCE [LARGE SCALE GENOMIC DNA]</scope>
    <source>
        <strain evidence="2">CGMCC 4.1782</strain>
    </source>
</reference>
<evidence type="ECO:0000313" key="2">
    <source>
        <dbReference type="Proteomes" id="UP001597374"/>
    </source>
</evidence>
<name>A0ABW5D211_9BACT</name>
<comment type="caution">
    <text evidence="1">The sequence shown here is derived from an EMBL/GenBank/DDBJ whole genome shotgun (WGS) entry which is preliminary data.</text>
</comment>
<accession>A0ABW5D211</accession>
<dbReference type="EMBL" id="JBHUIM010000002">
    <property type="protein sequence ID" value="MFD2247544.1"/>
    <property type="molecule type" value="Genomic_DNA"/>
</dbReference>
<evidence type="ECO:0000313" key="1">
    <source>
        <dbReference type="EMBL" id="MFD2247544.1"/>
    </source>
</evidence>
<evidence type="ECO:0008006" key="3">
    <source>
        <dbReference type="Google" id="ProtNLM"/>
    </source>
</evidence>
<gene>
    <name evidence="1" type="ORF">ACFSKP_14855</name>
</gene>
<organism evidence="1 2">
    <name type="scientific">Pontibacter ruber</name>
    <dbReference type="NCBI Taxonomy" id="1343895"/>
    <lineage>
        <taxon>Bacteria</taxon>
        <taxon>Pseudomonadati</taxon>
        <taxon>Bacteroidota</taxon>
        <taxon>Cytophagia</taxon>
        <taxon>Cytophagales</taxon>
        <taxon>Hymenobacteraceae</taxon>
        <taxon>Pontibacter</taxon>
    </lineage>
</organism>
<protein>
    <recommendedName>
        <fullName evidence="3">Lipoprotein</fullName>
    </recommendedName>
</protein>
<keyword evidence="2" id="KW-1185">Reference proteome</keyword>